<dbReference type="EMBL" id="NBCO01000020">
    <property type="protein sequence ID" value="ORC87722.1"/>
    <property type="molecule type" value="Genomic_DNA"/>
</dbReference>
<dbReference type="Pfam" id="PF10188">
    <property type="entry name" value="Oscp1"/>
    <property type="match status" value="1"/>
</dbReference>
<comment type="caution">
    <text evidence="2">The sequence shown here is derived from an EMBL/GenBank/DDBJ whole genome shotgun (WGS) entry which is preliminary data.</text>
</comment>
<dbReference type="OrthoDB" id="2157380at2759"/>
<dbReference type="GO" id="GO:0005886">
    <property type="term" value="C:plasma membrane"/>
    <property type="evidence" value="ECO:0007669"/>
    <property type="project" value="TreeGrafter"/>
</dbReference>
<reference evidence="2 3" key="1">
    <citation type="submission" date="2017-03" db="EMBL/GenBank/DDBJ databases">
        <title>An alternative strategy for trypanosome survival in the mammalian bloodstream revealed through genome and transcriptome analysis of the ubiquitous bovine parasite Trypanosoma (Megatrypanum) theileri.</title>
        <authorList>
            <person name="Kelly S."/>
            <person name="Ivens A."/>
            <person name="Mott A."/>
            <person name="O'Neill E."/>
            <person name="Emms D."/>
            <person name="Macleod O."/>
            <person name="Voorheis P."/>
            <person name="Matthews J."/>
            <person name="Matthews K."/>
            <person name="Carrington M."/>
        </authorList>
    </citation>
    <scope>NUCLEOTIDE SEQUENCE [LARGE SCALE GENOMIC DNA]</scope>
    <source>
        <strain evidence="2">Edinburgh</strain>
    </source>
</reference>
<dbReference type="GO" id="GO:0005737">
    <property type="term" value="C:cytoplasm"/>
    <property type="evidence" value="ECO:0007669"/>
    <property type="project" value="TreeGrafter"/>
</dbReference>
<feature type="region of interest" description="Disordered" evidence="1">
    <location>
        <begin position="312"/>
        <end position="369"/>
    </location>
</feature>
<sequence>MTIGSLPFLILNYGAELIFILHTRLIAQKVNSEAARIVMNDVVGHMFSSEFIDELLRPQPLHSLAETKEVFISLTQTSVMRLSAVSMKKLFDLMTTGVKYQLFTLRHPLELLELTWTHLEEVQRIITPESQMYVRPVLVRLKHLCSNLNIGDLAEIRKELLNFFVGRSVPVSVLLDDGLQTSSGSFFLPEDRFLPPLAVCEPPGTIRYFNNGTLISSEVFTHHRDANLRYPLTIPPGTWDPMNPVTRVSKNGMNMYTAYRGSPDNQSTNQPPSSSSNQSERMNAVTGELNYLSQLIRGNQKTTQETFKLSLFDDGDEDDYDDDNNGNEKDGKNTKHMALDDGVKPKGESIHTSAAFSNHTKKEETQTDNTDLMRIVEGFRIDKTVAKPTGGNSDLLDIMDED</sequence>
<dbReference type="GeneID" id="39986596"/>
<feature type="region of interest" description="Disordered" evidence="1">
    <location>
        <begin position="255"/>
        <end position="282"/>
    </location>
</feature>
<gene>
    <name evidence="2" type="ORF">TM35_000201310</name>
</gene>
<dbReference type="RefSeq" id="XP_028881788.1">
    <property type="nucleotide sequence ID" value="XM_029026816.1"/>
</dbReference>
<organism evidence="2 3">
    <name type="scientific">Trypanosoma theileri</name>
    <dbReference type="NCBI Taxonomy" id="67003"/>
    <lineage>
        <taxon>Eukaryota</taxon>
        <taxon>Discoba</taxon>
        <taxon>Euglenozoa</taxon>
        <taxon>Kinetoplastea</taxon>
        <taxon>Metakinetoplastina</taxon>
        <taxon>Trypanosomatida</taxon>
        <taxon>Trypanosomatidae</taxon>
        <taxon>Trypanosoma</taxon>
    </lineage>
</organism>
<proteinExistence type="predicted"/>
<feature type="compositionally biased region" description="Acidic residues" evidence="1">
    <location>
        <begin position="313"/>
        <end position="325"/>
    </location>
</feature>
<accession>A0A1X0NSP8</accession>
<evidence type="ECO:0000313" key="2">
    <source>
        <dbReference type="EMBL" id="ORC87722.1"/>
    </source>
</evidence>
<evidence type="ECO:0000256" key="1">
    <source>
        <dbReference type="SAM" id="MobiDB-lite"/>
    </source>
</evidence>
<name>A0A1X0NSP8_9TRYP</name>
<dbReference type="PANTHER" id="PTHR21439">
    <property type="entry name" value="OXIDORED-NITRO DOMAIN-CONTAINING PROTEIN"/>
    <property type="match status" value="1"/>
</dbReference>
<evidence type="ECO:0000313" key="3">
    <source>
        <dbReference type="Proteomes" id="UP000192257"/>
    </source>
</evidence>
<feature type="compositionally biased region" description="Low complexity" evidence="1">
    <location>
        <begin position="262"/>
        <end position="279"/>
    </location>
</feature>
<keyword evidence="3" id="KW-1185">Reference proteome</keyword>
<dbReference type="InterPro" id="IPR019332">
    <property type="entry name" value="OSCP1"/>
</dbReference>
<dbReference type="PANTHER" id="PTHR21439:SF0">
    <property type="entry name" value="PROTEIN OSCP1"/>
    <property type="match status" value="1"/>
</dbReference>
<dbReference type="Proteomes" id="UP000192257">
    <property type="component" value="Unassembled WGS sequence"/>
</dbReference>
<feature type="compositionally biased region" description="Basic and acidic residues" evidence="1">
    <location>
        <begin position="326"/>
        <end position="349"/>
    </location>
</feature>
<dbReference type="VEuPathDB" id="TriTrypDB:TM35_000201310"/>
<protein>
    <submittedName>
        <fullName evidence="2">Organic solute carrier partner 1</fullName>
    </submittedName>
</protein>
<dbReference type="AlphaFoldDB" id="A0A1X0NSP8"/>